<evidence type="ECO:0000313" key="8">
    <source>
        <dbReference type="EMBL" id="CAD6195269.1"/>
    </source>
</evidence>
<dbReference type="Pfam" id="PF14497">
    <property type="entry name" value="GST_C_3"/>
    <property type="match status" value="1"/>
</dbReference>
<reference evidence="8" key="1">
    <citation type="submission" date="2020-10" db="EMBL/GenBank/DDBJ databases">
        <authorList>
            <person name="Kikuchi T."/>
        </authorList>
    </citation>
    <scope>NUCLEOTIDE SEQUENCE</scope>
    <source>
        <strain evidence="8">NKZ352</strain>
    </source>
</reference>
<dbReference type="OrthoDB" id="414243at2759"/>
<evidence type="ECO:0000259" key="7">
    <source>
        <dbReference type="PROSITE" id="PS50405"/>
    </source>
</evidence>
<dbReference type="InterPro" id="IPR010987">
    <property type="entry name" value="Glutathione-S-Trfase_C-like"/>
</dbReference>
<dbReference type="CDD" id="cd03039">
    <property type="entry name" value="GST_N_Sigma_like"/>
    <property type="match status" value="1"/>
</dbReference>
<evidence type="ECO:0000256" key="4">
    <source>
        <dbReference type="ARBA" id="ARBA00047960"/>
    </source>
</evidence>
<dbReference type="InterPro" id="IPR040079">
    <property type="entry name" value="Glutathione_S-Trfase"/>
</dbReference>
<proteinExistence type="inferred from homology"/>
<dbReference type="Gene3D" id="1.20.1050.10">
    <property type="match status" value="1"/>
</dbReference>
<evidence type="ECO:0000256" key="2">
    <source>
        <dbReference type="ARBA" id="ARBA00022679"/>
    </source>
</evidence>
<dbReference type="AlphaFoldDB" id="A0A8S1HH44"/>
<dbReference type="InterPro" id="IPR036282">
    <property type="entry name" value="Glutathione-S-Trfase_C_sf"/>
</dbReference>
<dbReference type="SFLD" id="SFLDG01205">
    <property type="entry name" value="AMPS.1"/>
    <property type="match status" value="1"/>
</dbReference>
<dbReference type="EMBL" id="CAJGYM010000053">
    <property type="protein sequence ID" value="CAD6195269.1"/>
    <property type="molecule type" value="Genomic_DNA"/>
</dbReference>
<protein>
    <recommendedName>
        <fullName evidence="1">glutathione transferase</fullName>
        <ecNumber evidence="1">2.5.1.18</ecNumber>
    </recommendedName>
    <alternativeName>
        <fullName evidence="5">GST class-sigma</fullName>
    </alternativeName>
</protein>
<dbReference type="Gene3D" id="3.40.30.10">
    <property type="entry name" value="Glutaredoxin"/>
    <property type="match status" value="1"/>
</dbReference>
<dbReference type="EC" id="2.5.1.18" evidence="1"/>
<dbReference type="InterPro" id="IPR004045">
    <property type="entry name" value="Glutathione_S-Trfase_N"/>
</dbReference>
<dbReference type="CDD" id="cd03192">
    <property type="entry name" value="GST_C_Sigma_like"/>
    <property type="match status" value="1"/>
</dbReference>
<dbReference type="GO" id="GO:0004602">
    <property type="term" value="F:glutathione peroxidase activity"/>
    <property type="evidence" value="ECO:0007669"/>
    <property type="project" value="UniProtKB-ARBA"/>
</dbReference>
<dbReference type="InterPro" id="IPR004046">
    <property type="entry name" value="GST_C"/>
</dbReference>
<feature type="domain" description="GST C-terminal" evidence="7">
    <location>
        <begin position="81"/>
        <end position="206"/>
    </location>
</feature>
<comment type="similarity">
    <text evidence="3">Belongs to the GST superfamily. Sigma family.</text>
</comment>
<comment type="caution">
    <text evidence="8">The sequence shown here is derived from an EMBL/GenBank/DDBJ whole genome shotgun (WGS) entry which is preliminary data.</text>
</comment>
<evidence type="ECO:0000256" key="1">
    <source>
        <dbReference type="ARBA" id="ARBA00012452"/>
    </source>
</evidence>
<dbReference type="InterPro" id="IPR036249">
    <property type="entry name" value="Thioredoxin-like_sf"/>
</dbReference>
<sequence length="206" mass="23329">MTHYKLTYFPIRGAAECARQIFALAGQEFEDNRVPREQWPTLKPTTPFGQMPYLEFDGKKLAQSHAINRYLARQFGLAGATAFDEALVDSLADQMKDHMSECRPYFVVFAGFGEGDVDKLRRETLAPAVLKNYGFFTKFLKENGSGFLVGSSATWVDLLIAQHTADLLKNAPEVLDAFPEMKAHQQKVHSLPNIKKWLENRPETPF</sequence>
<dbReference type="GO" id="GO:0005737">
    <property type="term" value="C:cytoplasm"/>
    <property type="evidence" value="ECO:0007669"/>
    <property type="project" value="UniProtKB-ARBA"/>
</dbReference>
<evidence type="ECO:0000256" key="3">
    <source>
        <dbReference type="ARBA" id="ARBA00038317"/>
    </source>
</evidence>
<dbReference type="FunFam" id="3.40.30.10:FF:000035">
    <property type="entry name" value="hematopoietic prostaglandin D synthase"/>
    <property type="match status" value="1"/>
</dbReference>
<evidence type="ECO:0000259" key="6">
    <source>
        <dbReference type="PROSITE" id="PS50404"/>
    </source>
</evidence>
<dbReference type="SUPFAM" id="SSF47616">
    <property type="entry name" value="GST C-terminal domain-like"/>
    <property type="match status" value="1"/>
</dbReference>
<dbReference type="SUPFAM" id="SSF52833">
    <property type="entry name" value="Thioredoxin-like"/>
    <property type="match status" value="1"/>
</dbReference>
<dbReference type="GO" id="GO:0004364">
    <property type="term" value="F:glutathione transferase activity"/>
    <property type="evidence" value="ECO:0007669"/>
    <property type="project" value="UniProtKB-EC"/>
</dbReference>
<dbReference type="PROSITE" id="PS50404">
    <property type="entry name" value="GST_NTER"/>
    <property type="match status" value="1"/>
</dbReference>
<keyword evidence="9" id="KW-1185">Reference proteome</keyword>
<dbReference type="GO" id="GO:0006749">
    <property type="term" value="P:glutathione metabolic process"/>
    <property type="evidence" value="ECO:0007669"/>
    <property type="project" value="TreeGrafter"/>
</dbReference>
<dbReference type="PANTHER" id="PTHR11571:SF224">
    <property type="entry name" value="HEMATOPOIETIC PROSTAGLANDIN D SYNTHASE"/>
    <property type="match status" value="1"/>
</dbReference>
<comment type="catalytic activity">
    <reaction evidence="4">
        <text>RX + glutathione = an S-substituted glutathione + a halide anion + H(+)</text>
        <dbReference type="Rhea" id="RHEA:16437"/>
        <dbReference type="ChEBI" id="CHEBI:15378"/>
        <dbReference type="ChEBI" id="CHEBI:16042"/>
        <dbReference type="ChEBI" id="CHEBI:17792"/>
        <dbReference type="ChEBI" id="CHEBI:57925"/>
        <dbReference type="ChEBI" id="CHEBI:90779"/>
        <dbReference type="EC" id="2.5.1.18"/>
    </reaction>
</comment>
<dbReference type="Pfam" id="PF02798">
    <property type="entry name" value="GST_N"/>
    <property type="match status" value="1"/>
</dbReference>
<dbReference type="SFLD" id="SFLDG00363">
    <property type="entry name" value="AMPS_(cytGST):_Alpha-__Mu-__Pi"/>
    <property type="match status" value="1"/>
</dbReference>
<keyword evidence="2" id="KW-0808">Transferase</keyword>
<evidence type="ECO:0000313" key="9">
    <source>
        <dbReference type="Proteomes" id="UP000835052"/>
    </source>
</evidence>
<dbReference type="PROSITE" id="PS50405">
    <property type="entry name" value="GST_CTER"/>
    <property type="match status" value="1"/>
</dbReference>
<organism evidence="8 9">
    <name type="scientific">Caenorhabditis auriculariae</name>
    <dbReference type="NCBI Taxonomy" id="2777116"/>
    <lineage>
        <taxon>Eukaryota</taxon>
        <taxon>Metazoa</taxon>
        <taxon>Ecdysozoa</taxon>
        <taxon>Nematoda</taxon>
        <taxon>Chromadorea</taxon>
        <taxon>Rhabditida</taxon>
        <taxon>Rhabditina</taxon>
        <taxon>Rhabditomorpha</taxon>
        <taxon>Rhabditoidea</taxon>
        <taxon>Rhabditidae</taxon>
        <taxon>Peloderinae</taxon>
        <taxon>Caenorhabditis</taxon>
    </lineage>
</organism>
<feature type="domain" description="GST N-terminal" evidence="6">
    <location>
        <begin position="2"/>
        <end position="79"/>
    </location>
</feature>
<accession>A0A8S1HH44</accession>
<dbReference type="PANTHER" id="PTHR11571">
    <property type="entry name" value="GLUTATHIONE S-TRANSFERASE"/>
    <property type="match status" value="1"/>
</dbReference>
<dbReference type="Proteomes" id="UP000835052">
    <property type="component" value="Unassembled WGS sequence"/>
</dbReference>
<evidence type="ECO:0000256" key="5">
    <source>
        <dbReference type="ARBA" id="ARBA00078118"/>
    </source>
</evidence>
<gene>
    <name evidence="8" type="ORF">CAUJ_LOCUS11188</name>
</gene>
<name>A0A8S1HH44_9PELO</name>
<dbReference type="FunFam" id="1.20.1050.10:FF:000031">
    <property type="entry name" value="Glutathione S-Transferase"/>
    <property type="match status" value="1"/>
</dbReference>
<dbReference type="InterPro" id="IPR050213">
    <property type="entry name" value="GST_superfamily"/>
</dbReference>
<dbReference type="SFLD" id="SFLDS00019">
    <property type="entry name" value="Glutathione_Transferase_(cytos"/>
    <property type="match status" value="1"/>
</dbReference>